<dbReference type="InterPro" id="IPR000120">
    <property type="entry name" value="Amidase"/>
</dbReference>
<dbReference type="Pfam" id="PF01425">
    <property type="entry name" value="Amidase"/>
    <property type="match status" value="2"/>
</dbReference>
<dbReference type="OrthoDB" id="182039at2"/>
<feature type="domain" description="Amidase" evidence="1">
    <location>
        <begin position="38"/>
        <end position="256"/>
    </location>
</feature>
<comment type="caution">
    <text evidence="2">The sequence shown here is derived from an EMBL/GenBank/DDBJ whole genome shotgun (WGS) entry which is preliminary data.</text>
</comment>
<dbReference type="InterPro" id="IPR036928">
    <property type="entry name" value="AS_sf"/>
</dbReference>
<reference evidence="2" key="1">
    <citation type="journal article" date="2014" name="Int. J. Syst. Evol. Microbiol.">
        <title>Complete genome sequence of Corynebacterium casei LMG S-19264T (=DSM 44701T), isolated from a smear-ripened cheese.</title>
        <authorList>
            <consortium name="US DOE Joint Genome Institute (JGI-PGF)"/>
            <person name="Walter F."/>
            <person name="Albersmeier A."/>
            <person name="Kalinowski J."/>
            <person name="Ruckert C."/>
        </authorList>
    </citation>
    <scope>NUCLEOTIDE SEQUENCE</scope>
    <source>
        <strain evidence="2">CGMCC 4.7679</strain>
    </source>
</reference>
<keyword evidence="3" id="KW-1185">Reference proteome</keyword>
<proteinExistence type="predicted"/>
<evidence type="ECO:0000259" key="1">
    <source>
        <dbReference type="Pfam" id="PF01425"/>
    </source>
</evidence>
<protein>
    <submittedName>
        <fullName evidence="2">Amidohydrolase</fullName>
    </submittedName>
</protein>
<feature type="domain" description="Amidase" evidence="1">
    <location>
        <begin position="324"/>
        <end position="443"/>
    </location>
</feature>
<evidence type="ECO:0000313" key="3">
    <source>
        <dbReference type="Proteomes" id="UP000658656"/>
    </source>
</evidence>
<dbReference type="GO" id="GO:0016787">
    <property type="term" value="F:hydrolase activity"/>
    <property type="evidence" value="ECO:0007669"/>
    <property type="project" value="UniProtKB-KW"/>
</dbReference>
<dbReference type="AlphaFoldDB" id="A0A8H9IZW5"/>
<reference evidence="2" key="2">
    <citation type="submission" date="2020-09" db="EMBL/GenBank/DDBJ databases">
        <authorList>
            <person name="Sun Q."/>
            <person name="Zhou Y."/>
        </authorList>
    </citation>
    <scope>NUCLEOTIDE SEQUENCE</scope>
    <source>
        <strain evidence="2">CGMCC 4.7679</strain>
    </source>
</reference>
<dbReference type="RefSeq" id="WP_145936002.1">
    <property type="nucleotide sequence ID" value="NZ_BNAV01000016.1"/>
</dbReference>
<keyword evidence="2" id="KW-0378">Hydrolase</keyword>
<dbReference type="PANTHER" id="PTHR11895:SF176">
    <property type="entry name" value="AMIDASE AMID-RELATED"/>
    <property type="match status" value="1"/>
</dbReference>
<dbReference type="InterPro" id="IPR023631">
    <property type="entry name" value="Amidase_dom"/>
</dbReference>
<evidence type="ECO:0000313" key="2">
    <source>
        <dbReference type="EMBL" id="GHF83564.1"/>
    </source>
</evidence>
<dbReference type="Proteomes" id="UP000658656">
    <property type="component" value="Unassembled WGS sequence"/>
</dbReference>
<accession>A0A8H9IZW5</accession>
<dbReference type="Gene3D" id="3.90.1300.10">
    <property type="entry name" value="Amidase signature (AS) domain"/>
    <property type="match status" value="1"/>
</dbReference>
<dbReference type="PANTHER" id="PTHR11895">
    <property type="entry name" value="TRANSAMIDASE"/>
    <property type="match status" value="1"/>
</dbReference>
<dbReference type="EMBL" id="BNAV01000016">
    <property type="protein sequence ID" value="GHF83564.1"/>
    <property type="molecule type" value="Genomic_DNA"/>
</dbReference>
<sequence length="450" mass="46411">MSSTTGAESLATGAGRFAELDLRQLGSDLRARRVSSIELVEESLSAAARWEPRVNAFVTLDERGARDAARQADRELASGLVRGPLHGVPVAVKDMIDVRGLPTTAGSRHRRDHLASTDAACVRRLRDAGAVIVGKTATHEFANGPTGDRAASGPTRNPHAVDHMAGGSSSGSAAAIAAGIVPLALGTDTGGSARIPAALCGIVGLRPTYGALSTKGVLPLSASLDTVGVMARSAEDAAVLWAALSTAHSTNAPRADAPAPRLGWVLPGLLHPTSQEVVGAVRGRVDGLVTGEVVLPEAEQLRSAYAVIQGREAFAVHRDRLESNPELYDAEVRDRLLAGATVTVTSWSAALAVRERVRAVVSDLFDTYDFLALPTTPMPAPVVGARAGKIDGHPVDIRAALLSLTSPWSVLGLPAMSVPVGHADGLPIGLQLVGPPGSEATLLRTAAAMS</sequence>
<name>A0A8H9IZW5_9PSEU</name>
<gene>
    <name evidence="2" type="ORF">GCM10017566_67030</name>
</gene>
<dbReference type="SUPFAM" id="SSF75304">
    <property type="entry name" value="Amidase signature (AS) enzymes"/>
    <property type="match status" value="1"/>
</dbReference>
<organism evidence="2 3">
    <name type="scientific">Amycolatopsis bartoniae</name>
    <dbReference type="NCBI Taxonomy" id="941986"/>
    <lineage>
        <taxon>Bacteria</taxon>
        <taxon>Bacillati</taxon>
        <taxon>Actinomycetota</taxon>
        <taxon>Actinomycetes</taxon>
        <taxon>Pseudonocardiales</taxon>
        <taxon>Pseudonocardiaceae</taxon>
        <taxon>Amycolatopsis</taxon>
    </lineage>
</organism>